<feature type="transmembrane region" description="Helical" evidence="1">
    <location>
        <begin position="105"/>
        <end position="124"/>
    </location>
</feature>
<feature type="transmembrane region" description="Helical" evidence="1">
    <location>
        <begin position="195"/>
        <end position="213"/>
    </location>
</feature>
<feature type="transmembrane region" description="Helical" evidence="1">
    <location>
        <begin position="136"/>
        <end position="155"/>
    </location>
</feature>
<feature type="transmembrane region" description="Helical" evidence="1">
    <location>
        <begin position="219"/>
        <end position="236"/>
    </location>
</feature>
<evidence type="ECO:0000256" key="1">
    <source>
        <dbReference type="SAM" id="Phobius"/>
    </source>
</evidence>
<keyword evidence="3" id="KW-1185">Reference proteome</keyword>
<comment type="caution">
    <text evidence="2">The sequence shown here is derived from an EMBL/GenBank/DDBJ whole genome shotgun (WGS) entry which is preliminary data.</text>
</comment>
<feature type="transmembrane region" description="Helical" evidence="1">
    <location>
        <begin position="345"/>
        <end position="370"/>
    </location>
</feature>
<organism evidence="2 3">
    <name type="scientific">Asaia krungthepensis NRIC 0535</name>
    <dbReference type="NCBI Taxonomy" id="1307925"/>
    <lineage>
        <taxon>Bacteria</taxon>
        <taxon>Pseudomonadati</taxon>
        <taxon>Pseudomonadota</taxon>
        <taxon>Alphaproteobacteria</taxon>
        <taxon>Acetobacterales</taxon>
        <taxon>Acetobacteraceae</taxon>
        <taxon>Asaia</taxon>
    </lineage>
</organism>
<dbReference type="EMBL" id="BAPV01000010">
    <property type="protein sequence ID" value="GBQ87951.1"/>
    <property type="molecule type" value="Genomic_DNA"/>
</dbReference>
<evidence type="ECO:0000313" key="2">
    <source>
        <dbReference type="EMBL" id="GBQ87951.1"/>
    </source>
</evidence>
<feature type="transmembrane region" description="Helical" evidence="1">
    <location>
        <begin position="167"/>
        <end position="183"/>
    </location>
</feature>
<keyword evidence="1" id="KW-0812">Transmembrane</keyword>
<sequence length="375" mass="39383">MAETLHQAARFLVPAWPLLAACLLLLLPTARAAQSARLFSLTGLVMTLCLTPLLSGQDGLARWGCLLAGCMPFLTWHPGQKRSAACLNLLSCFVIMLALCSQRVLLVACLTTCGALILLLQETLSTARARLAWESMRLRLAGLILTLLGTSLVTLSPDPDLLRLGDLFSAVGLCLVAGLAGFASPRDEKISGPELALPDLLLCLSAVALMLRLPERQMTHLVLTLAGLAALWLCVATRHQGPRTLVALATLASASSVGPVPAMLFMSSGFALAALPGLPGPMRGWVQAALPPWPGFPALGLMLAGMMKSGITVPLLSLLAIGALASRAGLYWVLPPSSRDRSVILTLMVIGIGIPVAISVTGLSGCIWPLNWMAP</sequence>
<protein>
    <recommendedName>
        <fullName evidence="4">NADH:quinone oxidoreductase/Mrp antiporter membrane subunit domain-containing protein</fullName>
    </recommendedName>
</protein>
<proteinExistence type="predicted"/>
<dbReference type="RefSeq" id="WP_264815247.1">
    <property type="nucleotide sequence ID" value="NZ_BAPV01000010.1"/>
</dbReference>
<gene>
    <name evidence="2" type="ORF">AA0535_1411</name>
</gene>
<dbReference type="Proteomes" id="UP001062776">
    <property type="component" value="Unassembled WGS sequence"/>
</dbReference>
<keyword evidence="1" id="KW-0472">Membrane</keyword>
<reference evidence="2" key="1">
    <citation type="submission" date="2013-04" db="EMBL/GenBank/DDBJ databases">
        <title>The genome sequencing project of 58 acetic acid bacteria.</title>
        <authorList>
            <person name="Okamoto-Kainuma A."/>
            <person name="Ishikawa M."/>
            <person name="Umino S."/>
            <person name="Koizumi Y."/>
            <person name="Shiwa Y."/>
            <person name="Yoshikawa H."/>
            <person name="Matsutani M."/>
            <person name="Matsushita K."/>
        </authorList>
    </citation>
    <scope>NUCLEOTIDE SEQUENCE</scope>
    <source>
        <strain evidence="2">NRIC 0535</strain>
    </source>
</reference>
<name>A0ABQ0Q2C5_9PROT</name>
<feature type="transmembrane region" description="Helical" evidence="1">
    <location>
        <begin position="311"/>
        <end position="333"/>
    </location>
</feature>
<evidence type="ECO:0008006" key="4">
    <source>
        <dbReference type="Google" id="ProtNLM"/>
    </source>
</evidence>
<feature type="transmembrane region" description="Helical" evidence="1">
    <location>
        <begin position="248"/>
        <end position="275"/>
    </location>
</feature>
<keyword evidence="1" id="KW-1133">Transmembrane helix</keyword>
<accession>A0ABQ0Q2C5</accession>
<evidence type="ECO:0000313" key="3">
    <source>
        <dbReference type="Proteomes" id="UP001062776"/>
    </source>
</evidence>